<evidence type="ECO:0000313" key="2">
    <source>
        <dbReference type="Proteomes" id="UP001054945"/>
    </source>
</evidence>
<organism evidence="1 2">
    <name type="scientific">Caerostris extrusa</name>
    <name type="common">Bark spider</name>
    <name type="synonym">Caerostris bankana</name>
    <dbReference type="NCBI Taxonomy" id="172846"/>
    <lineage>
        <taxon>Eukaryota</taxon>
        <taxon>Metazoa</taxon>
        <taxon>Ecdysozoa</taxon>
        <taxon>Arthropoda</taxon>
        <taxon>Chelicerata</taxon>
        <taxon>Arachnida</taxon>
        <taxon>Araneae</taxon>
        <taxon>Araneomorphae</taxon>
        <taxon>Entelegynae</taxon>
        <taxon>Araneoidea</taxon>
        <taxon>Araneidae</taxon>
        <taxon>Caerostris</taxon>
    </lineage>
</organism>
<evidence type="ECO:0000313" key="1">
    <source>
        <dbReference type="EMBL" id="GIY10416.1"/>
    </source>
</evidence>
<accession>A0AAV4QPV0</accession>
<proteinExistence type="predicted"/>
<dbReference type="Proteomes" id="UP001054945">
    <property type="component" value="Unassembled WGS sequence"/>
</dbReference>
<reference evidence="1 2" key="1">
    <citation type="submission" date="2021-06" db="EMBL/GenBank/DDBJ databases">
        <title>Caerostris extrusa draft genome.</title>
        <authorList>
            <person name="Kono N."/>
            <person name="Arakawa K."/>
        </authorList>
    </citation>
    <scope>NUCLEOTIDE SEQUENCE [LARGE SCALE GENOMIC DNA]</scope>
</reference>
<sequence>MPPKFRMSRHGAALEDYTLLTSSLDQHNNILIYEFTVFIFCISTGTRFTSFEEFRAKLPSAIFCKSTGTRFTSFEGFRTSFPMLSSR</sequence>
<dbReference type="AlphaFoldDB" id="A0AAV4QPV0"/>
<dbReference type="EMBL" id="BPLR01006523">
    <property type="protein sequence ID" value="GIY10416.1"/>
    <property type="molecule type" value="Genomic_DNA"/>
</dbReference>
<gene>
    <name evidence="1" type="ORF">CEXT_375771</name>
</gene>
<protein>
    <submittedName>
        <fullName evidence="1">Uncharacterized protein</fullName>
    </submittedName>
</protein>
<name>A0AAV4QPV0_CAEEX</name>
<comment type="caution">
    <text evidence="1">The sequence shown here is derived from an EMBL/GenBank/DDBJ whole genome shotgun (WGS) entry which is preliminary data.</text>
</comment>
<keyword evidence="2" id="KW-1185">Reference proteome</keyword>